<dbReference type="OrthoDB" id="369398at2"/>
<dbReference type="Proteomes" id="UP000325295">
    <property type="component" value="Chromosome"/>
</dbReference>
<accession>A0A5P1X2G7</accession>
<name>A0A5P1X2G7_9LACO</name>
<proteinExistence type="predicted"/>
<reference evidence="1 2" key="1">
    <citation type="submission" date="2019-09" db="EMBL/GenBank/DDBJ databases">
        <title>Complete Genome Sequence of Lactobacillus nenjiangensis SH-Y15, isolated from sauerkraut.</title>
        <authorList>
            <person name="Yang H."/>
        </authorList>
    </citation>
    <scope>NUCLEOTIDE SEQUENCE [LARGE SCALE GENOMIC DNA]</scope>
    <source>
        <strain evidence="1 2">SH-Y15</strain>
    </source>
</reference>
<dbReference type="EMBL" id="CP043939">
    <property type="protein sequence ID" value="QER66528.1"/>
    <property type="molecule type" value="Genomic_DNA"/>
</dbReference>
<evidence type="ECO:0000313" key="1">
    <source>
        <dbReference type="EMBL" id="QER66528.1"/>
    </source>
</evidence>
<dbReference type="KEGG" id="lnn:F0161_00690"/>
<sequence length="506" mass="58734">MQSSNLNYSKFIKYVSSHTTLPPVETISHELNLPKRSIYSLLQQANNELRIVHQNFLFPNEKIENAQITLLTTKLVDYENDNYIVSAERQLLMDVLITLPSQKWTLAKFQDLFGMSRNTILRDISELKKRNQFKPIFSKKIGFEFHEPLYKRLVHLYDNLNLLQYNSKLIECFFTAQKVKFSESQFFSVSNKLRDIYNNYLSKQISTYDAIALTLFGISSALFDAYFTDEKDKLFPAKDAAKFMIRKEYIVIEKFSQILASNLNATVSMEAKLFLTLQLLSVAKESDAHFNADDFQDLLILSQKITTTVLELSKISATENEIENLIKEIQTQLKPFWYAVNYKSISKYNYLYKDSEFEGYVTKSLDNLDTLPLFSHLFPFGLLPEQITILSMIFYNFAQQIKPISSVRILLLSSLPIYSQNLISTILRQNPIPITLSTKNIQGESEYAPNPHEREFTNFDLIITESAGVNASKPIFLINQILNDSEFDRLKDVVYHLYYEIIDTEK</sequence>
<organism evidence="1 2">
    <name type="scientific">Paucilactobacillus nenjiangensis</name>
    <dbReference type="NCBI Taxonomy" id="1296540"/>
    <lineage>
        <taxon>Bacteria</taxon>
        <taxon>Bacillati</taxon>
        <taxon>Bacillota</taxon>
        <taxon>Bacilli</taxon>
        <taxon>Lactobacillales</taxon>
        <taxon>Lactobacillaceae</taxon>
        <taxon>Paucilactobacillus</taxon>
    </lineage>
</organism>
<gene>
    <name evidence="1" type="ORF">F0161_00690</name>
</gene>
<keyword evidence="2" id="KW-1185">Reference proteome</keyword>
<dbReference type="RefSeq" id="WP_150203143.1">
    <property type="nucleotide sequence ID" value="NZ_CP043939.1"/>
</dbReference>
<protein>
    <submittedName>
        <fullName evidence="1">Transcriptional antiterminator</fullName>
    </submittedName>
</protein>
<evidence type="ECO:0000313" key="2">
    <source>
        <dbReference type="Proteomes" id="UP000325295"/>
    </source>
</evidence>
<dbReference type="AlphaFoldDB" id="A0A5P1X2G7"/>